<protein>
    <submittedName>
        <fullName evidence="2">Uncharacterized protein</fullName>
    </submittedName>
</protein>
<gene>
    <name evidence="2" type="ORF">GCM10022406_27010</name>
</gene>
<proteinExistence type="predicted"/>
<dbReference type="EMBL" id="BAABDH010000041">
    <property type="protein sequence ID" value="GAA3941723.1"/>
    <property type="molecule type" value="Genomic_DNA"/>
</dbReference>
<sequence length="88" mass="10291">MCNRLHLNEAQYIRLRAANRIKIARLDEIQWQYRDDLSKQRASISELEAQYEAECSRIMTPSQMSMYQSEQRRDSVPTQPSQNEGGLG</sequence>
<dbReference type="Proteomes" id="UP001499909">
    <property type="component" value="Unassembled WGS sequence"/>
</dbReference>
<keyword evidence="3" id="KW-1185">Reference proteome</keyword>
<feature type="compositionally biased region" description="Polar residues" evidence="1">
    <location>
        <begin position="76"/>
        <end position="88"/>
    </location>
</feature>
<accession>A0ABP7NCP1</accession>
<comment type="caution">
    <text evidence="2">The sequence shown here is derived from an EMBL/GenBank/DDBJ whole genome shotgun (WGS) entry which is preliminary data.</text>
</comment>
<evidence type="ECO:0000256" key="1">
    <source>
        <dbReference type="SAM" id="MobiDB-lite"/>
    </source>
</evidence>
<feature type="region of interest" description="Disordered" evidence="1">
    <location>
        <begin position="62"/>
        <end position="88"/>
    </location>
</feature>
<evidence type="ECO:0000313" key="2">
    <source>
        <dbReference type="EMBL" id="GAA3941723.1"/>
    </source>
</evidence>
<name>A0ABP7NCP1_9BACT</name>
<organism evidence="2 3">
    <name type="scientific">Hymenobacter algoricola</name>
    <dbReference type="NCBI Taxonomy" id="486267"/>
    <lineage>
        <taxon>Bacteria</taxon>
        <taxon>Pseudomonadati</taxon>
        <taxon>Bacteroidota</taxon>
        <taxon>Cytophagia</taxon>
        <taxon>Cytophagales</taxon>
        <taxon>Hymenobacteraceae</taxon>
        <taxon>Hymenobacter</taxon>
    </lineage>
</organism>
<reference evidence="3" key="1">
    <citation type="journal article" date="2019" name="Int. J. Syst. Evol. Microbiol.">
        <title>The Global Catalogue of Microorganisms (GCM) 10K type strain sequencing project: providing services to taxonomists for standard genome sequencing and annotation.</title>
        <authorList>
            <consortium name="The Broad Institute Genomics Platform"/>
            <consortium name="The Broad Institute Genome Sequencing Center for Infectious Disease"/>
            <person name="Wu L."/>
            <person name="Ma J."/>
        </authorList>
    </citation>
    <scope>NUCLEOTIDE SEQUENCE [LARGE SCALE GENOMIC DNA]</scope>
    <source>
        <strain evidence="3">JCM 17214</strain>
    </source>
</reference>
<evidence type="ECO:0000313" key="3">
    <source>
        <dbReference type="Proteomes" id="UP001499909"/>
    </source>
</evidence>